<dbReference type="Pfam" id="PF01457">
    <property type="entry name" value="Peptidase_M8"/>
    <property type="match status" value="2"/>
</dbReference>
<dbReference type="Gene3D" id="3.90.132.10">
    <property type="entry name" value="Leishmanolysin , domain 2"/>
    <property type="match status" value="1"/>
</dbReference>
<evidence type="ECO:0000256" key="3">
    <source>
        <dbReference type="ARBA" id="ARBA00022670"/>
    </source>
</evidence>
<evidence type="ECO:0000256" key="5">
    <source>
        <dbReference type="ARBA" id="ARBA00022801"/>
    </source>
</evidence>
<evidence type="ECO:0000313" key="10">
    <source>
        <dbReference type="Proteomes" id="UP001530400"/>
    </source>
</evidence>
<dbReference type="GO" id="GO:0008237">
    <property type="term" value="F:metallopeptidase activity"/>
    <property type="evidence" value="ECO:0007669"/>
    <property type="project" value="UniProtKB-KW"/>
</dbReference>
<sequence>MVNVKYAAKNVSSTPYTGIIQKYLNEDDKRSTNKRTQKQATFTALHDDRFTLAGSSRRPEIDPSGLVDDIKQVFGSVETEDTNSKSPNKWRQTLLRFIRISLTIVLAIPAKQLHRQYIQPRMLFFKEGSERAGMLNKPSFVFEHPYVTSTYYIATNSTKTLTETQKIQVDPKRDRPSDRERGIVSRLAIVRPFCEFDAEGLPSTFTCWNSLVPCRAAEQDLGDYVEEEDVDEWVLFDMSTNGTGRKLNKVEEENWECEAFYSSNSTGSWFRGMSSGLFKRCKRKARVKDYFDDVPADGLRTTSADLFLFYSQTFADSPVAMRAVDEIMNEFFSPGGVYSIYLPYVIDVHTAAVTHLTLIYVPSFGGWSRCFDNIYAIEANIPPELDLYIPSAQEELYNWVNGPNRQFEAAFRIIQSGEWGDYDGFYLMEGDSVPVKNYWLDVLLGEINAYKPFAVLGAQYDGDKWDAFYESIPISLLHHTNGNGIYNTSHPLLERLVGQLEVEAPCPYNSIPYDYRMSQMWVEGTLGIVPKLATKIMLNEEGENITLSDNTAMFTKWARRWEDEIPYKFTKAIHNYAATNLIPRHLGPEYIIHGAKLYSPWDPARIRVTLVVSEWFFDRSLNLIKTLDTRDHPFDQVIIMIPPSISNDHDYTKYTRVPVKLQFRDAPDFLDLCAAEVETEWFMITNSYHLVSRHVDLMFTPGKFVPVVPFTPATYPFCLKYPYCKEIINLAQRWNPKHKQVVLDMDMLYNTKERNAFCEEWRERNGDNGEDLYAKHQPLRFKLRGDKIIGPKGPGATDYFAYLTREGKADMYKMTDRSLYGARAPFVKVYRKEEKLDGMSEDELVRRMGMTMLSNQTECSCDRFDTEEDCVGSGLGCEWRPLFESCHPPELIDDIGEPICSTTEAPTMSPSVSINDLLKETESPTSDQPVVAEATDGTSTESSPLLFSLFKSREHETIDTSATQTDVDAESLGNRFLLAPSEDHEPGDGYEDTVVAVEAEPPLTDRVPKSQVLTVGSDSGPFSGANRILSVEETGTSTDDDDDIAIVESPAEPTKMCPTWGPSVVPRQFDHTADDFVSTREEKVDILWTAKFTKGQQPGRALHTEHQLAHLESKQRSNSYALELPSMEDRKEKRVIVMRGYEYRPLRLVFDTTSLSEMLHEITHNFVDTKQSSQNQAKINAYIDDIFPAVAKIWGEALSTYQSQQNIVPMAKTCGDYSIPKHHLAEGVSGADALIYAALRNQSMCTVDNKPSINVCHFDQDMRPLIGTLSICLENMGLHNDVVDESEMLRHIAITKSLTGKFLGLSPSLFQYFRNPDTEKYWGGRLVNITCDGSGETEVHLSNVVQEQTSSDGKPYYEISTPTVRQVVRNHFDCQSMTGAILSKPTMDNNNACAFSSLHPRYHFDEDMTTLSPNIDSAFSVSPLSMAILQDSSWYKANFTTATPKVFGRSAGCGFVYGSCIAKGKVPDYSSGYFCDSLDESRTGCDFSHRNKAGCDLHRNAEAPAQFQYFHPENPEFGSVYKDVDYCPMRSKHLSSCSSGTRISSQFQEEYFDESSRCYETTADAPICLETVCNSHDNSLSFVVEGKLFPCRYAGEIVDLGKDYYYSVICPRIAAVCPHLICPSDCSGKGVCDYCKEVPQCICDNPFDTSSGCWDLLETDE</sequence>
<dbReference type="PANTHER" id="PTHR10942:SF0">
    <property type="entry name" value="LEISHMANOLYSIN-LIKE PEPTIDASE"/>
    <property type="match status" value="1"/>
</dbReference>
<keyword evidence="6" id="KW-0862">Zinc</keyword>
<accession>A0ABD3NDV1</accession>
<dbReference type="Proteomes" id="UP001530400">
    <property type="component" value="Unassembled WGS sequence"/>
</dbReference>
<evidence type="ECO:0000256" key="7">
    <source>
        <dbReference type="ARBA" id="ARBA00023049"/>
    </source>
</evidence>
<dbReference type="Gene3D" id="2.10.55.10">
    <property type="entry name" value="Leishmanolysin domain 3"/>
    <property type="match status" value="1"/>
</dbReference>
<organism evidence="9 10">
    <name type="scientific">Cyclotella atomus</name>
    <dbReference type="NCBI Taxonomy" id="382360"/>
    <lineage>
        <taxon>Eukaryota</taxon>
        <taxon>Sar</taxon>
        <taxon>Stramenopiles</taxon>
        <taxon>Ochrophyta</taxon>
        <taxon>Bacillariophyta</taxon>
        <taxon>Coscinodiscophyceae</taxon>
        <taxon>Thalassiosirophycidae</taxon>
        <taxon>Stephanodiscales</taxon>
        <taxon>Stephanodiscaceae</taxon>
        <taxon>Cyclotella</taxon>
    </lineage>
</organism>
<evidence type="ECO:0000256" key="4">
    <source>
        <dbReference type="ARBA" id="ARBA00022723"/>
    </source>
</evidence>
<name>A0ABD3NDV1_9STRA</name>
<evidence type="ECO:0000256" key="8">
    <source>
        <dbReference type="SAM" id="MobiDB-lite"/>
    </source>
</evidence>
<dbReference type="InterPro" id="IPR001577">
    <property type="entry name" value="Peptidase_M8"/>
</dbReference>
<evidence type="ECO:0008006" key="11">
    <source>
        <dbReference type="Google" id="ProtNLM"/>
    </source>
</evidence>
<evidence type="ECO:0000256" key="1">
    <source>
        <dbReference type="ARBA" id="ARBA00001947"/>
    </source>
</evidence>
<dbReference type="SUPFAM" id="SSF55486">
    <property type="entry name" value="Metalloproteases ('zincins'), catalytic domain"/>
    <property type="match status" value="1"/>
</dbReference>
<dbReference type="EMBL" id="JALLPJ020001243">
    <property type="protein sequence ID" value="KAL3773201.1"/>
    <property type="molecule type" value="Genomic_DNA"/>
</dbReference>
<comment type="similarity">
    <text evidence="2">Belongs to the peptidase M8 family.</text>
</comment>
<keyword evidence="5" id="KW-0378">Hydrolase</keyword>
<protein>
    <recommendedName>
        <fullName evidence="11">EGF-like domain-containing protein</fullName>
    </recommendedName>
</protein>
<comment type="cofactor">
    <cofactor evidence="1">
        <name>Zn(2+)</name>
        <dbReference type="ChEBI" id="CHEBI:29105"/>
    </cofactor>
</comment>
<reference evidence="9 10" key="1">
    <citation type="submission" date="2024-10" db="EMBL/GenBank/DDBJ databases">
        <title>Updated reference genomes for cyclostephanoid diatoms.</title>
        <authorList>
            <person name="Roberts W.R."/>
            <person name="Alverson A.J."/>
        </authorList>
    </citation>
    <scope>NUCLEOTIDE SEQUENCE [LARGE SCALE GENOMIC DNA]</scope>
    <source>
        <strain evidence="9 10">AJA010-31</strain>
    </source>
</reference>
<keyword evidence="10" id="KW-1185">Reference proteome</keyword>
<evidence type="ECO:0000313" key="9">
    <source>
        <dbReference type="EMBL" id="KAL3773201.1"/>
    </source>
</evidence>
<evidence type="ECO:0000256" key="2">
    <source>
        <dbReference type="ARBA" id="ARBA00005860"/>
    </source>
</evidence>
<proteinExistence type="inferred from homology"/>
<dbReference type="GO" id="GO:0006508">
    <property type="term" value="P:proteolysis"/>
    <property type="evidence" value="ECO:0007669"/>
    <property type="project" value="UniProtKB-KW"/>
</dbReference>
<dbReference type="PANTHER" id="PTHR10942">
    <property type="entry name" value="LEISHMANOLYSIN-LIKE PEPTIDASE"/>
    <property type="match status" value="1"/>
</dbReference>
<feature type="region of interest" description="Disordered" evidence="8">
    <location>
        <begin position="920"/>
        <end position="939"/>
    </location>
</feature>
<gene>
    <name evidence="9" type="ORF">ACHAWO_006323</name>
</gene>
<dbReference type="Gene3D" id="3.10.170.20">
    <property type="match status" value="1"/>
</dbReference>
<dbReference type="GO" id="GO:0046872">
    <property type="term" value="F:metal ion binding"/>
    <property type="evidence" value="ECO:0007669"/>
    <property type="project" value="UniProtKB-KW"/>
</dbReference>
<evidence type="ECO:0000256" key="6">
    <source>
        <dbReference type="ARBA" id="ARBA00022833"/>
    </source>
</evidence>
<comment type="caution">
    <text evidence="9">The sequence shown here is derived from an EMBL/GenBank/DDBJ whole genome shotgun (WGS) entry which is preliminary data.</text>
</comment>
<keyword evidence="7" id="KW-0482">Metalloprotease</keyword>
<keyword evidence="4" id="KW-0479">Metal-binding</keyword>
<keyword evidence="3" id="KW-0645">Protease</keyword>